<evidence type="ECO:0000256" key="12">
    <source>
        <dbReference type="ARBA" id="ARBA00022840"/>
    </source>
</evidence>
<dbReference type="GO" id="GO:0009398">
    <property type="term" value="P:FMN biosynthetic process"/>
    <property type="evidence" value="ECO:0007669"/>
    <property type="project" value="TreeGrafter"/>
</dbReference>
<accession>A0AAW2HJ19</accession>
<dbReference type="PANTHER" id="PTHR22749:SF6">
    <property type="entry name" value="RIBOFLAVIN KINASE"/>
    <property type="match status" value="1"/>
</dbReference>
<dbReference type="AlphaFoldDB" id="A0AAW2HJ19"/>
<keyword evidence="11" id="KW-0862">Zinc</keyword>
<comment type="caution">
    <text evidence="18">The sequence shown here is derived from an EMBL/GenBank/DDBJ whole genome shotgun (WGS) entry which is preliminary data.</text>
</comment>
<gene>
    <name evidence="18" type="ORF">PYX00_007362</name>
</gene>
<sequence length="153" mass="17521">MFKHGLPHFAQGTVIKGFGRGSKELGIPTANLPPETIRLLPDEINTGIYFGWANVDFGEVHKMVMSVGWNPYYKNDVKSMEVYIIHGFDEDFYGSTLRICMLGYIRPEMDFTSLDDLLKAIKNDIQIAERELDKPEFKSFKDNSFFKKDKGLS</sequence>
<dbReference type="PANTHER" id="PTHR22749">
    <property type="entry name" value="RIBOFLAVIN KINASE/FMN ADENYLYLTRANSFERASE"/>
    <property type="match status" value="1"/>
</dbReference>
<comment type="pathway">
    <text evidence="2">Cofactor biosynthesis; FMN biosynthesis; FMN from riboflavin (ATP route): step 1/1.</text>
</comment>
<evidence type="ECO:0000256" key="7">
    <source>
        <dbReference type="ARBA" id="ARBA00022679"/>
    </source>
</evidence>
<evidence type="ECO:0000256" key="5">
    <source>
        <dbReference type="ARBA" id="ARBA00022630"/>
    </source>
</evidence>
<feature type="domain" description="Riboflavin kinase" evidence="17">
    <location>
        <begin position="5"/>
        <end position="133"/>
    </location>
</feature>
<evidence type="ECO:0000256" key="1">
    <source>
        <dbReference type="ARBA" id="ARBA00001947"/>
    </source>
</evidence>
<evidence type="ECO:0000256" key="13">
    <source>
        <dbReference type="ARBA" id="ARBA00029789"/>
    </source>
</evidence>
<dbReference type="GO" id="GO:0009231">
    <property type="term" value="P:riboflavin biosynthetic process"/>
    <property type="evidence" value="ECO:0007669"/>
    <property type="project" value="InterPro"/>
</dbReference>
<dbReference type="GO" id="GO:0046872">
    <property type="term" value="F:metal ion binding"/>
    <property type="evidence" value="ECO:0007669"/>
    <property type="project" value="UniProtKB-KW"/>
</dbReference>
<dbReference type="SUPFAM" id="SSF82114">
    <property type="entry name" value="Riboflavin kinase-like"/>
    <property type="match status" value="1"/>
</dbReference>
<evidence type="ECO:0000256" key="9">
    <source>
        <dbReference type="ARBA" id="ARBA00022741"/>
    </source>
</evidence>
<evidence type="ECO:0000256" key="4">
    <source>
        <dbReference type="ARBA" id="ARBA00017394"/>
    </source>
</evidence>
<evidence type="ECO:0000256" key="14">
    <source>
        <dbReference type="ARBA" id="ARBA00050912"/>
    </source>
</evidence>
<dbReference type="GO" id="GO:0005524">
    <property type="term" value="F:ATP binding"/>
    <property type="evidence" value="ECO:0007669"/>
    <property type="project" value="UniProtKB-KW"/>
</dbReference>
<keyword evidence="12" id="KW-0067">ATP-binding</keyword>
<dbReference type="InterPro" id="IPR023468">
    <property type="entry name" value="Riboflavin_kinase"/>
</dbReference>
<protein>
    <recommendedName>
        <fullName evidence="4">Riboflavin kinase</fullName>
        <ecNumber evidence="3">2.7.1.26</ecNumber>
    </recommendedName>
    <alternativeName>
        <fullName evidence="16">ATP:riboflavin 5'-phosphotransferase</fullName>
    </alternativeName>
    <alternativeName>
        <fullName evidence="13">Flavokinase</fullName>
    </alternativeName>
</protein>
<dbReference type="EMBL" id="JARGDH010000004">
    <property type="protein sequence ID" value="KAL0269727.1"/>
    <property type="molecule type" value="Genomic_DNA"/>
</dbReference>
<dbReference type="InterPro" id="IPR023465">
    <property type="entry name" value="Riboflavin_kinase_dom_sf"/>
</dbReference>
<comment type="cofactor">
    <cofactor evidence="1">
        <name>Zn(2+)</name>
        <dbReference type="ChEBI" id="CHEBI:29105"/>
    </cofactor>
</comment>
<reference evidence="18" key="1">
    <citation type="journal article" date="2024" name="Gigascience">
        <title>Chromosome-level genome of the poultry shaft louse Menopon gallinae provides insight into the host-switching and adaptive evolution of parasitic lice.</title>
        <authorList>
            <person name="Xu Y."/>
            <person name="Ma L."/>
            <person name="Liu S."/>
            <person name="Liang Y."/>
            <person name="Liu Q."/>
            <person name="He Z."/>
            <person name="Tian L."/>
            <person name="Duan Y."/>
            <person name="Cai W."/>
            <person name="Li H."/>
            <person name="Song F."/>
        </authorList>
    </citation>
    <scope>NUCLEOTIDE SEQUENCE</scope>
    <source>
        <strain evidence="18">Cailab_2023a</strain>
    </source>
</reference>
<evidence type="ECO:0000256" key="8">
    <source>
        <dbReference type="ARBA" id="ARBA00022723"/>
    </source>
</evidence>
<keyword evidence="6" id="KW-0288">FMN</keyword>
<evidence type="ECO:0000313" key="18">
    <source>
        <dbReference type="EMBL" id="KAL0269727.1"/>
    </source>
</evidence>
<evidence type="ECO:0000256" key="6">
    <source>
        <dbReference type="ARBA" id="ARBA00022643"/>
    </source>
</evidence>
<evidence type="ECO:0000256" key="3">
    <source>
        <dbReference type="ARBA" id="ARBA00012105"/>
    </source>
</evidence>
<evidence type="ECO:0000256" key="2">
    <source>
        <dbReference type="ARBA" id="ARBA00005201"/>
    </source>
</evidence>
<keyword evidence="10" id="KW-0418">Kinase</keyword>
<dbReference type="GO" id="GO:0008531">
    <property type="term" value="F:riboflavin kinase activity"/>
    <property type="evidence" value="ECO:0007669"/>
    <property type="project" value="UniProtKB-EC"/>
</dbReference>
<keyword evidence="7" id="KW-0808">Transferase</keyword>
<dbReference type="GO" id="GO:0005739">
    <property type="term" value="C:mitochondrion"/>
    <property type="evidence" value="ECO:0007669"/>
    <property type="project" value="TreeGrafter"/>
</dbReference>
<comment type="function">
    <text evidence="15">Catalyzes the phosphorylation of riboflavin (vitamin B2) to form flavin-mononucleotide (FMN), hence rate-limiting enzyme in the synthesis of FAD. Essential for TNF-induced reactive oxygen species (ROS) production. Through its interaction with both TNFRSF1A and CYBA, physically and functionally couples TNFRSF1A to NADPH oxidase. TNF-activation of RFK may enhance the incorporation of FAD in NADPH oxidase, a critical step for the assembly and activation of NADPH oxidase.</text>
</comment>
<dbReference type="Gene3D" id="2.40.30.30">
    <property type="entry name" value="Riboflavin kinase-like"/>
    <property type="match status" value="1"/>
</dbReference>
<evidence type="ECO:0000256" key="15">
    <source>
        <dbReference type="ARBA" id="ARBA00054097"/>
    </source>
</evidence>
<comment type="catalytic activity">
    <reaction evidence="14">
        <text>riboflavin + ATP = FMN + ADP + H(+)</text>
        <dbReference type="Rhea" id="RHEA:14357"/>
        <dbReference type="ChEBI" id="CHEBI:15378"/>
        <dbReference type="ChEBI" id="CHEBI:30616"/>
        <dbReference type="ChEBI" id="CHEBI:57986"/>
        <dbReference type="ChEBI" id="CHEBI:58210"/>
        <dbReference type="ChEBI" id="CHEBI:456216"/>
        <dbReference type="EC" id="2.7.1.26"/>
    </reaction>
    <physiologicalReaction direction="left-to-right" evidence="14">
        <dbReference type="Rhea" id="RHEA:14358"/>
    </physiologicalReaction>
</comment>
<evidence type="ECO:0000259" key="17">
    <source>
        <dbReference type="SMART" id="SM00904"/>
    </source>
</evidence>
<name>A0AAW2HJ19_9NEOP</name>
<keyword evidence="5" id="KW-0285">Flavoprotein</keyword>
<dbReference type="EC" id="2.7.1.26" evidence="3"/>
<evidence type="ECO:0000256" key="16">
    <source>
        <dbReference type="ARBA" id="ARBA00077632"/>
    </source>
</evidence>
<dbReference type="InterPro" id="IPR015865">
    <property type="entry name" value="Riboflavin_kinase_bac/euk"/>
</dbReference>
<evidence type="ECO:0000256" key="11">
    <source>
        <dbReference type="ARBA" id="ARBA00022833"/>
    </source>
</evidence>
<organism evidence="18">
    <name type="scientific">Menopon gallinae</name>
    <name type="common">poultry shaft louse</name>
    <dbReference type="NCBI Taxonomy" id="328185"/>
    <lineage>
        <taxon>Eukaryota</taxon>
        <taxon>Metazoa</taxon>
        <taxon>Ecdysozoa</taxon>
        <taxon>Arthropoda</taxon>
        <taxon>Hexapoda</taxon>
        <taxon>Insecta</taxon>
        <taxon>Pterygota</taxon>
        <taxon>Neoptera</taxon>
        <taxon>Paraneoptera</taxon>
        <taxon>Psocodea</taxon>
        <taxon>Troctomorpha</taxon>
        <taxon>Phthiraptera</taxon>
        <taxon>Amblycera</taxon>
        <taxon>Menoponidae</taxon>
        <taxon>Menopon</taxon>
    </lineage>
</organism>
<keyword evidence="8" id="KW-0479">Metal-binding</keyword>
<proteinExistence type="predicted"/>
<dbReference type="Pfam" id="PF01687">
    <property type="entry name" value="Flavokinase"/>
    <property type="match status" value="1"/>
</dbReference>
<dbReference type="FunFam" id="2.40.30.30:FF:000002">
    <property type="entry name" value="Riboflavin kinase, putative"/>
    <property type="match status" value="1"/>
</dbReference>
<keyword evidence="9" id="KW-0547">Nucleotide-binding</keyword>
<evidence type="ECO:0000256" key="10">
    <source>
        <dbReference type="ARBA" id="ARBA00022777"/>
    </source>
</evidence>
<dbReference type="SMART" id="SM00904">
    <property type="entry name" value="Flavokinase"/>
    <property type="match status" value="1"/>
</dbReference>